<organism evidence="1 2">
    <name type="scientific">Luteimonas aestuarii</name>
    <dbReference type="NCBI Taxonomy" id="453837"/>
    <lineage>
        <taxon>Bacteria</taxon>
        <taxon>Pseudomonadati</taxon>
        <taxon>Pseudomonadota</taxon>
        <taxon>Gammaproteobacteria</taxon>
        <taxon>Lysobacterales</taxon>
        <taxon>Lysobacteraceae</taxon>
        <taxon>Luteimonas</taxon>
    </lineage>
</organism>
<dbReference type="PANTHER" id="PTHR35399:SF4">
    <property type="entry name" value="MEMBRANE PROTEIN"/>
    <property type="match status" value="1"/>
</dbReference>
<dbReference type="OrthoDB" id="9801383at2"/>
<evidence type="ECO:0000313" key="2">
    <source>
        <dbReference type="Proteomes" id="UP000294796"/>
    </source>
</evidence>
<gene>
    <name evidence="1" type="ORF">E2F46_14845</name>
</gene>
<dbReference type="Pfam" id="PF05787">
    <property type="entry name" value="PhoX"/>
    <property type="match status" value="2"/>
</dbReference>
<dbReference type="EMBL" id="SMTF01000016">
    <property type="protein sequence ID" value="TDK21567.1"/>
    <property type="molecule type" value="Genomic_DNA"/>
</dbReference>
<name>A0A4R5TRW4_9GAMM</name>
<comment type="caution">
    <text evidence="1">The sequence shown here is derived from an EMBL/GenBank/DDBJ whole genome shotgun (WGS) entry which is preliminary data.</text>
</comment>
<dbReference type="PANTHER" id="PTHR35399">
    <property type="entry name" value="SLR8030 PROTEIN"/>
    <property type="match status" value="1"/>
</dbReference>
<dbReference type="AlphaFoldDB" id="A0A4R5TRW4"/>
<keyword evidence="2" id="KW-1185">Reference proteome</keyword>
<protein>
    <submittedName>
        <fullName evidence="1">DUF839 domain-containing protein</fullName>
    </submittedName>
</protein>
<dbReference type="InterPro" id="IPR006311">
    <property type="entry name" value="TAT_signal"/>
</dbReference>
<proteinExistence type="predicted"/>
<accession>A0A4R5TRW4</accession>
<dbReference type="PROSITE" id="PS51318">
    <property type="entry name" value="TAT"/>
    <property type="match status" value="1"/>
</dbReference>
<dbReference type="InterPro" id="IPR008557">
    <property type="entry name" value="PhoX"/>
</dbReference>
<sequence>MHDDTPLLSRRRLLKAGGMGLGMASLGLSPVGRLLAQAGSTSRMHAGYGPLQTAHDLNTGLPLLQLPEGFRYTTFGWAGEALAGDIACPNKHDGMGVVAGEGSVVTLVRNHEVGAAPGGSFAPAGATWDADCAGGTTTLRFDTASGRMVDARPSLSGTLVNCAGGVTPWGTWLSCEEIVLTRGQKVPIGPDYIHEMKQSHGYVFEVPADGLSSAEPIVAMGRFKHEAATIDPRTGIVYQTEDGHRRAGFYRMLPAVPGELLRGGRLQMLKAVGAPDLRRGRRQGERLKVAWVEIEHPDQGADDDSPTRDEGVVAQGVAGGGSVFTRLEGCIFGDGRVFFTSTDGGDARCGQVWAYHPDSEMLELVFESPDPRVLDYPDNVVLSPRGGLVICEDSGQPVQRLYGMTGEGGLFEFCRSAVVLDGQGGFSGDFRGAEWAGACFSPDGKWLFANVYTPGFTVAITGPWREGLI</sequence>
<dbReference type="SUPFAM" id="SSF82171">
    <property type="entry name" value="DPP6 N-terminal domain-like"/>
    <property type="match status" value="1"/>
</dbReference>
<dbReference type="Proteomes" id="UP000294796">
    <property type="component" value="Unassembled WGS sequence"/>
</dbReference>
<reference evidence="1 2" key="1">
    <citation type="submission" date="2019-03" db="EMBL/GenBank/DDBJ databases">
        <title>Luteimonas zhaokaii sp.nov., isolated from the rectal contents of Plateau pika in Yushu, Qinghai Province, China.</title>
        <authorList>
            <person name="Zhang G."/>
        </authorList>
    </citation>
    <scope>NUCLEOTIDE SEQUENCE [LARGE SCALE GENOMIC DNA]</scope>
    <source>
        <strain evidence="1 2">B9</strain>
    </source>
</reference>
<evidence type="ECO:0000313" key="1">
    <source>
        <dbReference type="EMBL" id="TDK21567.1"/>
    </source>
</evidence>